<evidence type="ECO:0000259" key="6">
    <source>
        <dbReference type="PROSITE" id="PS50089"/>
    </source>
</evidence>
<dbReference type="InterPro" id="IPR047134">
    <property type="entry name" value="RNF4"/>
</dbReference>
<dbReference type="PROSITE" id="PS50089">
    <property type="entry name" value="ZF_RING_2"/>
    <property type="match status" value="1"/>
</dbReference>
<protein>
    <recommendedName>
        <fullName evidence="6">RING-type domain-containing protein</fullName>
    </recommendedName>
</protein>
<dbReference type="GO" id="GO:0008270">
    <property type="term" value="F:zinc ion binding"/>
    <property type="evidence" value="ECO:0007669"/>
    <property type="project" value="UniProtKB-KW"/>
</dbReference>
<evidence type="ECO:0000256" key="3">
    <source>
        <dbReference type="ARBA" id="ARBA00022833"/>
    </source>
</evidence>
<keyword evidence="8" id="KW-1185">Reference proteome</keyword>
<feature type="region of interest" description="Disordered" evidence="5">
    <location>
        <begin position="132"/>
        <end position="198"/>
    </location>
</feature>
<evidence type="ECO:0000256" key="1">
    <source>
        <dbReference type="ARBA" id="ARBA00022723"/>
    </source>
</evidence>
<keyword evidence="3" id="KW-0862">Zinc</keyword>
<dbReference type="Proteomes" id="UP000008711">
    <property type="component" value="Unassembled WGS sequence"/>
</dbReference>
<keyword evidence="1" id="KW-0479">Metal-binding</keyword>
<feature type="region of interest" description="Disordered" evidence="5">
    <location>
        <begin position="30"/>
        <end position="50"/>
    </location>
</feature>
<dbReference type="HOGENOM" id="CLU_1416505_0_0_1"/>
<dbReference type="AlphaFoldDB" id="B3NME3"/>
<organism evidence="7 8">
    <name type="scientific">Drosophila erecta</name>
    <name type="common">Fruit fly</name>
    <dbReference type="NCBI Taxonomy" id="7220"/>
    <lineage>
        <taxon>Eukaryota</taxon>
        <taxon>Metazoa</taxon>
        <taxon>Ecdysozoa</taxon>
        <taxon>Arthropoda</taxon>
        <taxon>Hexapoda</taxon>
        <taxon>Insecta</taxon>
        <taxon>Pterygota</taxon>
        <taxon>Neoptera</taxon>
        <taxon>Endopterygota</taxon>
        <taxon>Diptera</taxon>
        <taxon>Brachycera</taxon>
        <taxon>Muscomorpha</taxon>
        <taxon>Ephydroidea</taxon>
        <taxon>Drosophilidae</taxon>
        <taxon>Drosophila</taxon>
        <taxon>Sophophora</taxon>
    </lineage>
</organism>
<dbReference type="eggNOG" id="KOG0320">
    <property type="taxonomic scope" value="Eukaryota"/>
</dbReference>
<feature type="compositionally biased region" description="Low complexity" evidence="5">
    <location>
        <begin position="30"/>
        <end position="41"/>
    </location>
</feature>
<feature type="domain" description="RING-type" evidence="6">
    <location>
        <begin position="204"/>
        <end position="243"/>
    </location>
</feature>
<dbReference type="EMBL" id="CH954179">
    <property type="protein sequence ID" value="EDV54814.2"/>
    <property type="molecule type" value="Genomic_DNA"/>
</dbReference>
<evidence type="ECO:0000313" key="8">
    <source>
        <dbReference type="Proteomes" id="UP000008711"/>
    </source>
</evidence>
<dbReference type="GO" id="GO:0005634">
    <property type="term" value="C:nucleus"/>
    <property type="evidence" value="ECO:0007669"/>
    <property type="project" value="EnsemblMetazoa"/>
</dbReference>
<keyword evidence="2 4" id="KW-0863">Zinc-finger</keyword>
<reference evidence="7 8" key="1">
    <citation type="journal article" date="2007" name="Nature">
        <title>Evolution of genes and genomes on the Drosophila phylogeny.</title>
        <authorList>
            <consortium name="Drosophila 12 Genomes Consortium"/>
            <person name="Clark A.G."/>
            <person name="Eisen M.B."/>
            <person name="Smith D.R."/>
            <person name="Bergman C.M."/>
            <person name="Oliver B."/>
            <person name="Markow T.A."/>
            <person name="Kaufman T.C."/>
            <person name="Kellis M."/>
            <person name="Gelbart W."/>
            <person name="Iyer V.N."/>
            <person name="Pollard D.A."/>
            <person name="Sackton T.B."/>
            <person name="Larracuente A.M."/>
            <person name="Singh N.D."/>
            <person name="Abad J.P."/>
            <person name="Abt D.N."/>
            <person name="Adryan B."/>
            <person name="Aguade M."/>
            <person name="Akashi H."/>
            <person name="Anderson W.W."/>
            <person name="Aquadro C.F."/>
            <person name="Ardell D.H."/>
            <person name="Arguello R."/>
            <person name="Artieri C.G."/>
            <person name="Barbash D.A."/>
            <person name="Barker D."/>
            <person name="Barsanti P."/>
            <person name="Batterham P."/>
            <person name="Batzoglou S."/>
            <person name="Begun D."/>
            <person name="Bhutkar A."/>
            <person name="Blanco E."/>
            <person name="Bosak S.A."/>
            <person name="Bradley R.K."/>
            <person name="Brand A.D."/>
            <person name="Brent M.R."/>
            <person name="Brooks A.N."/>
            <person name="Brown R.H."/>
            <person name="Butlin R.K."/>
            <person name="Caggese C."/>
            <person name="Calvi B.R."/>
            <person name="Bernardo de Carvalho A."/>
            <person name="Caspi A."/>
            <person name="Castrezana S."/>
            <person name="Celniker S.E."/>
            <person name="Chang J.L."/>
            <person name="Chapple C."/>
            <person name="Chatterji S."/>
            <person name="Chinwalla A."/>
            <person name="Civetta A."/>
            <person name="Clifton S.W."/>
            <person name="Comeron J.M."/>
            <person name="Costello J.C."/>
            <person name="Coyne J.A."/>
            <person name="Daub J."/>
            <person name="David R.G."/>
            <person name="Delcher A.L."/>
            <person name="Delehaunty K."/>
            <person name="Do C.B."/>
            <person name="Ebling H."/>
            <person name="Edwards K."/>
            <person name="Eickbush T."/>
            <person name="Evans J.D."/>
            <person name="Filipski A."/>
            <person name="Findeiss S."/>
            <person name="Freyhult E."/>
            <person name="Fulton L."/>
            <person name="Fulton R."/>
            <person name="Garcia A.C."/>
            <person name="Gardiner A."/>
            <person name="Garfield D.A."/>
            <person name="Garvin B.E."/>
            <person name="Gibson G."/>
            <person name="Gilbert D."/>
            <person name="Gnerre S."/>
            <person name="Godfrey J."/>
            <person name="Good R."/>
            <person name="Gotea V."/>
            <person name="Gravely B."/>
            <person name="Greenberg A.J."/>
            <person name="Griffiths-Jones S."/>
            <person name="Gross S."/>
            <person name="Guigo R."/>
            <person name="Gustafson E.A."/>
            <person name="Haerty W."/>
            <person name="Hahn M.W."/>
            <person name="Halligan D.L."/>
            <person name="Halpern A.L."/>
            <person name="Halter G.M."/>
            <person name="Han M.V."/>
            <person name="Heger A."/>
            <person name="Hillier L."/>
            <person name="Hinrichs A.S."/>
            <person name="Holmes I."/>
            <person name="Hoskins R.A."/>
            <person name="Hubisz M.J."/>
            <person name="Hultmark D."/>
            <person name="Huntley M.A."/>
            <person name="Jaffe D.B."/>
            <person name="Jagadeeshan S."/>
            <person name="Jeck W.R."/>
            <person name="Johnson J."/>
            <person name="Jones C.D."/>
            <person name="Jordan W.C."/>
            <person name="Karpen G.H."/>
            <person name="Kataoka E."/>
            <person name="Keightley P.D."/>
            <person name="Kheradpour P."/>
            <person name="Kirkness E.F."/>
            <person name="Koerich L.B."/>
            <person name="Kristiansen K."/>
            <person name="Kudrna D."/>
            <person name="Kulathinal R.J."/>
            <person name="Kumar S."/>
            <person name="Kwok R."/>
            <person name="Lander E."/>
            <person name="Langley C.H."/>
            <person name="Lapoint R."/>
            <person name="Lazzaro B.P."/>
            <person name="Lee S.J."/>
            <person name="Levesque L."/>
            <person name="Li R."/>
            <person name="Lin C.F."/>
            <person name="Lin M.F."/>
            <person name="Lindblad-Toh K."/>
            <person name="Llopart A."/>
            <person name="Long M."/>
            <person name="Low L."/>
            <person name="Lozovsky E."/>
            <person name="Lu J."/>
            <person name="Luo M."/>
            <person name="Machado C.A."/>
            <person name="Makalowski W."/>
            <person name="Marzo M."/>
            <person name="Matsuda M."/>
            <person name="Matzkin L."/>
            <person name="McAllister B."/>
            <person name="McBride C.S."/>
            <person name="McKernan B."/>
            <person name="McKernan K."/>
            <person name="Mendez-Lago M."/>
            <person name="Minx P."/>
            <person name="Mollenhauer M.U."/>
            <person name="Montooth K."/>
            <person name="Mount S.M."/>
            <person name="Mu X."/>
            <person name="Myers E."/>
            <person name="Negre B."/>
            <person name="Newfeld S."/>
            <person name="Nielsen R."/>
            <person name="Noor M.A."/>
            <person name="O'Grady P."/>
            <person name="Pachter L."/>
            <person name="Papaceit M."/>
            <person name="Parisi M.J."/>
            <person name="Parisi M."/>
            <person name="Parts L."/>
            <person name="Pedersen J.S."/>
            <person name="Pesole G."/>
            <person name="Phillippy A.M."/>
            <person name="Ponting C.P."/>
            <person name="Pop M."/>
            <person name="Porcelli D."/>
            <person name="Powell J.R."/>
            <person name="Prohaska S."/>
            <person name="Pruitt K."/>
            <person name="Puig M."/>
            <person name="Quesneville H."/>
            <person name="Ram K.R."/>
            <person name="Rand D."/>
            <person name="Rasmussen M.D."/>
            <person name="Reed L.K."/>
            <person name="Reenan R."/>
            <person name="Reily A."/>
            <person name="Remington K.A."/>
            <person name="Rieger T.T."/>
            <person name="Ritchie M.G."/>
            <person name="Robin C."/>
            <person name="Rogers Y.H."/>
            <person name="Rohde C."/>
            <person name="Rozas J."/>
            <person name="Rubenfield M.J."/>
            <person name="Ruiz A."/>
            <person name="Russo S."/>
            <person name="Salzberg S.L."/>
            <person name="Sanchez-Gracia A."/>
            <person name="Saranga D.J."/>
            <person name="Sato H."/>
            <person name="Schaeffer S.W."/>
            <person name="Schatz M.C."/>
            <person name="Schlenke T."/>
            <person name="Schwartz R."/>
            <person name="Segarra C."/>
            <person name="Singh R.S."/>
            <person name="Sirot L."/>
            <person name="Sirota M."/>
            <person name="Sisneros N.B."/>
            <person name="Smith C.D."/>
            <person name="Smith T.F."/>
            <person name="Spieth J."/>
            <person name="Stage D.E."/>
            <person name="Stark A."/>
            <person name="Stephan W."/>
            <person name="Strausberg R.L."/>
            <person name="Strempel S."/>
            <person name="Sturgill D."/>
            <person name="Sutton G."/>
            <person name="Sutton G.G."/>
            <person name="Tao W."/>
            <person name="Teichmann S."/>
            <person name="Tobari Y.N."/>
            <person name="Tomimura Y."/>
            <person name="Tsolas J.M."/>
            <person name="Valente V.L."/>
            <person name="Venter E."/>
            <person name="Venter J.C."/>
            <person name="Vicario S."/>
            <person name="Vieira F.G."/>
            <person name="Vilella A.J."/>
            <person name="Villasante A."/>
            <person name="Walenz B."/>
            <person name="Wang J."/>
            <person name="Wasserman M."/>
            <person name="Watts T."/>
            <person name="Wilson D."/>
            <person name="Wilson R.K."/>
            <person name="Wing R.A."/>
            <person name="Wolfner M.F."/>
            <person name="Wong A."/>
            <person name="Wong G.K."/>
            <person name="Wu C.I."/>
            <person name="Wu G."/>
            <person name="Yamamoto D."/>
            <person name="Yang H.P."/>
            <person name="Yang S.P."/>
            <person name="Yorke J.A."/>
            <person name="Yoshida K."/>
            <person name="Zdobnov E."/>
            <person name="Zhang P."/>
            <person name="Zhang Y."/>
            <person name="Zimin A.V."/>
            <person name="Baldwin J."/>
            <person name="Abdouelleil A."/>
            <person name="Abdulkadir J."/>
            <person name="Abebe A."/>
            <person name="Abera B."/>
            <person name="Abreu J."/>
            <person name="Acer S.C."/>
            <person name="Aftuck L."/>
            <person name="Alexander A."/>
            <person name="An P."/>
            <person name="Anderson E."/>
            <person name="Anderson S."/>
            <person name="Arachi H."/>
            <person name="Azer M."/>
            <person name="Bachantsang P."/>
            <person name="Barry A."/>
            <person name="Bayul T."/>
            <person name="Berlin A."/>
            <person name="Bessette D."/>
            <person name="Bloom T."/>
            <person name="Blye J."/>
            <person name="Boguslavskiy L."/>
            <person name="Bonnet C."/>
            <person name="Boukhgalter B."/>
            <person name="Bourzgui I."/>
            <person name="Brown A."/>
            <person name="Cahill P."/>
            <person name="Channer S."/>
            <person name="Cheshatsang Y."/>
            <person name="Chuda L."/>
            <person name="Citroen M."/>
            <person name="Collymore A."/>
            <person name="Cooke P."/>
            <person name="Costello M."/>
            <person name="D'Aco K."/>
            <person name="Daza R."/>
            <person name="De Haan G."/>
            <person name="DeGray S."/>
            <person name="DeMaso C."/>
            <person name="Dhargay N."/>
            <person name="Dooley K."/>
            <person name="Dooley E."/>
            <person name="Doricent M."/>
            <person name="Dorje P."/>
            <person name="Dorjee K."/>
            <person name="Dupes A."/>
            <person name="Elong R."/>
            <person name="Falk J."/>
            <person name="Farina A."/>
            <person name="Faro S."/>
            <person name="Ferguson D."/>
            <person name="Fisher S."/>
            <person name="Foley C.D."/>
            <person name="Franke A."/>
            <person name="Friedrich D."/>
            <person name="Gadbois L."/>
            <person name="Gearin G."/>
            <person name="Gearin C.R."/>
            <person name="Giannoukos G."/>
            <person name="Goode T."/>
            <person name="Graham J."/>
            <person name="Grandbois E."/>
            <person name="Grewal S."/>
            <person name="Gyaltsen K."/>
            <person name="Hafez N."/>
            <person name="Hagos B."/>
            <person name="Hall J."/>
            <person name="Henson C."/>
            <person name="Hollinger A."/>
            <person name="Honan T."/>
            <person name="Huard M.D."/>
            <person name="Hughes L."/>
            <person name="Hurhula B."/>
            <person name="Husby M.E."/>
            <person name="Kamat A."/>
            <person name="Kanga B."/>
            <person name="Kashin S."/>
            <person name="Khazanovich D."/>
            <person name="Kisner P."/>
            <person name="Lance K."/>
            <person name="Lara M."/>
            <person name="Lee W."/>
            <person name="Lennon N."/>
            <person name="Letendre F."/>
            <person name="LeVine R."/>
            <person name="Lipovsky A."/>
            <person name="Liu X."/>
            <person name="Liu J."/>
            <person name="Liu S."/>
            <person name="Lokyitsang T."/>
            <person name="Lokyitsang Y."/>
            <person name="Lubonja R."/>
            <person name="Lui A."/>
            <person name="MacDonald P."/>
            <person name="Magnisalis V."/>
            <person name="Maru K."/>
            <person name="Matthews C."/>
            <person name="McCusker W."/>
            <person name="McDonough S."/>
            <person name="Mehta T."/>
            <person name="Meldrim J."/>
            <person name="Meneus L."/>
            <person name="Mihai O."/>
            <person name="Mihalev A."/>
            <person name="Mihova T."/>
            <person name="Mittelman R."/>
            <person name="Mlenga V."/>
            <person name="Montmayeur A."/>
            <person name="Mulrain L."/>
            <person name="Navidi A."/>
            <person name="Naylor J."/>
            <person name="Negash T."/>
            <person name="Nguyen T."/>
            <person name="Nguyen N."/>
            <person name="Nicol R."/>
            <person name="Norbu C."/>
            <person name="Norbu N."/>
            <person name="Novod N."/>
            <person name="O'Neill B."/>
            <person name="Osman S."/>
            <person name="Markiewicz E."/>
            <person name="Oyono O.L."/>
            <person name="Patti C."/>
            <person name="Phunkhang P."/>
            <person name="Pierre F."/>
            <person name="Priest M."/>
            <person name="Raghuraman S."/>
            <person name="Rege F."/>
            <person name="Reyes R."/>
            <person name="Rise C."/>
            <person name="Rogov P."/>
            <person name="Ross K."/>
            <person name="Ryan E."/>
            <person name="Settipalli S."/>
            <person name="Shea T."/>
            <person name="Sherpa N."/>
            <person name="Shi L."/>
            <person name="Shih D."/>
            <person name="Sparrow T."/>
            <person name="Spaulding J."/>
            <person name="Stalker J."/>
            <person name="Stange-Thomann N."/>
            <person name="Stavropoulos S."/>
            <person name="Stone C."/>
            <person name="Strader C."/>
            <person name="Tesfaye S."/>
            <person name="Thomson T."/>
            <person name="Thoulutsang Y."/>
            <person name="Thoulutsang D."/>
            <person name="Topham K."/>
            <person name="Topping I."/>
            <person name="Tsamla T."/>
            <person name="Vassiliev H."/>
            <person name="Vo A."/>
            <person name="Wangchuk T."/>
            <person name="Wangdi T."/>
            <person name="Weiand M."/>
            <person name="Wilkinson J."/>
            <person name="Wilson A."/>
            <person name="Yadav S."/>
            <person name="Young G."/>
            <person name="Yu Q."/>
            <person name="Zembek L."/>
            <person name="Zhong D."/>
            <person name="Zimmer A."/>
            <person name="Zwirko Z."/>
            <person name="Jaffe D.B."/>
            <person name="Alvarez P."/>
            <person name="Brockman W."/>
            <person name="Butler J."/>
            <person name="Chin C."/>
            <person name="Gnerre S."/>
            <person name="Grabherr M."/>
            <person name="Kleber M."/>
            <person name="Mauceli E."/>
            <person name="MacCallum I."/>
        </authorList>
    </citation>
    <scope>NUCLEOTIDE SEQUENCE [LARGE SCALE GENOMIC DNA]</scope>
    <source>
        <strain evidence="7 8">TSC#14021-0224.01</strain>
    </source>
</reference>
<dbReference type="PANTHER" id="PTHR23041:SF78">
    <property type="entry name" value="E3 UBIQUITIN-PROTEIN LIGASE RNF4"/>
    <property type="match status" value="1"/>
</dbReference>
<dbReference type="SMART" id="SM00184">
    <property type="entry name" value="RING"/>
    <property type="match status" value="1"/>
</dbReference>
<proteinExistence type="predicted"/>
<dbReference type="OrthoDB" id="6105938at2759"/>
<reference evidence="7 8" key="2">
    <citation type="journal article" date="2008" name="Bioinformatics">
        <title>Assembly reconciliation.</title>
        <authorList>
            <person name="Zimin A.V."/>
            <person name="Smith D.R."/>
            <person name="Sutton G."/>
            <person name="Yorke J.A."/>
        </authorList>
    </citation>
    <scope>NUCLEOTIDE SEQUENCE [LARGE SCALE GENOMIC DNA]</scope>
    <source>
        <strain evidence="7 8">TSC#14021-0224.01</strain>
    </source>
</reference>
<feature type="compositionally biased region" description="Low complexity" evidence="5">
    <location>
        <begin position="135"/>
        <end position="166"/>
    </location>
</feature>
<dbReference type="PROSITE" id="PS00518">
    <property type="entry name" value="ZF_RING_1"/>
    <property type="match status" value="1"/>
</dbReference>
<dbReference type="Gene3D" id="3.30.40.10">
    <property type="entry name" value="Zinc/RING finger domain, C3HC4 (zinc finger)"/>
    <property type="match status" value="1"/>
</dbReference>
<dbReference type="InterPro" id="IPR001841">
    <property type="entry name" value="Znf_RING"/>
</dbReference>
<feature type="compositionally biased region" description="Low complexity" evidence="5">
    <location>
        <begin position="90"/>
        <end position="117"/>
    </location>
</feature>
<dbReference type="SUPFAM" id="SSF57850">
    <property type="entry name" value="RING/U-box"/>
    <property type="match status" value="1"/>
</dbReference>
<evidence type="ECO:0000313" key="7">
    <source>
        <dbReference type="EMBL" id="EDV54814.2"/>
    </source>
</evidence>
<gene>
    <name evidence="7" type="primary">Dere\GG21725</name>
    <name evidence="7" type="synonym">dere_GLEANR_6514</name>
    <name evidence="7" type="synonym">GG21725</name>
    <name evidence="7" type="ORF">Dere_GG21725</name>
</gene>
<dbReference type="PANTHER" id="PTHR23041">
    <property type="entry name" value="RING FINGER DOMAIN-CONTAINING"/>
    <property type="match status" value="1"/>
</dbReference>
<sequence>MEDFSESDYSSESEQFPRMIAIPIFRVRSSSSTRTSSLVSSCAPSSNPDPLAKDFIGQVELSMESFHTSNNSRVLERTRGTRAVSLFPDSYSTESESTGPSSDESDSDSSSSSSSLDSSVFRDFIVQELSTMGYSSDSETSSLSSSDTSSSSSNSSSPSSDEPPTSMGRRRQYVPAPNEQGSDSGGSLPPSKRTRSDAGEAYNCPVCLEDVREREPVSTNCGHVFCKKCIERAIANGRMCPLCGVEPEFHRIFL</sequence>
<dbReference type="GO" id="GO:0045944">
    <property type="term" value="P:positive regulation of transcription by RNA polymerase II"/>
    <property type="evidence" value="ECO:0007669"/>
    <property type="project" value="TreeGrafter"/>
</dbReference>
<feature type="region of interest" description="Disordered" evidence="5">
    <location>
        <begin position="66"/>
        <end position="117"/>
    </location>
</feature>
<dbReference type="Pfam" id="PF13639">
    <property type="entry name" value="zf-RING_2"/>
    <property type="match status" value="1"/>
</dbReference>
<name>B3NME3_DROER</name>
<dbReference type="InterPro" id="IPR013083">
    <property type="entry name" value="Znf_RING/FYVE/PHD"/>
</dbReference>
<accession>B3NME3</accession>
<evidence type="ECO:0000256" key="5">
    <source>
        <dbReference type="SAM" id="MobiDB-lite"/>
    </source>
</evidence>
<dbReference type="InterPro" id="IPR017907">
    <property type="entry name" value="Znf_RING_CS"/>
</dbReference>
<evidence type="ECO:0000256" key="4">
    <source>
        <dbReference type="PROSITE-ProRule" id="PRU00175"/>
    </source>
</evidence>
<evidence type="ECO:0000256" key="2">
    <source>
        <dbReference type="ARBA" id="ARBA00022771"/>
    </source>
</evidence>